<comment type="caution">
    <text evidence="12">The sequence shown here is derived from an EMBL/GenBank/DDBJ whole genome shotgun (WGS) entry which is preliminary data.</text>
</comment>
<dbReference type="GO" id="GO:0016020">
    <property type="term" value="C:membrane"/>
    <property type="evidence" value="ECO:0007669"/>
    <property type="project" value="UniProtKB-SubCell"/>
</dbReference>
<proteinExistence type="inferred from homology"/>
<dbReference type="InterPro" id="IPR036034">
    <property type="entry name" value="PDZ_sf"/>
</dbReference>
<dbReference type="CDD" id="cd06163">
    <property type="entry name" value="S2P-M50_PDZ_RseP-like"/>
    <property type="match status" value="1"/>
</dbReference>
<keyword evidence="9 11" id="KW-0482">Metalloprotease</keyword>
<gene>
    <name evidence="12" type="ORF">B1P95_09265</name>
</gene>
<comment type="cofactor">
    <cofactor evidence="1 11">
        <name>Zn(2+)</name>
        <dbReference type="ChEBI" id="CHEBI:29105"/>
    </cofactor>
</comment>
<dbReference type="Pfam" id="PF02163">
    <property type="entry name" value="Peptidase_M50"/>
    <property type="match status" value="1"/>
</dbReference>
<dbReference type="GO" id="GO:0006508">
    <property type="term" value="P:proteolysis"/>
    <property type="evidence" value="ECO:0007669"/>
    <property type="project" value="UniProtKB-KW"/>
</dbReference>
<dbReference type="GO" id="GO:0046872">
    <property type="term" value="F:metal ion binding"/>
    <property type="evidence" value="ECO:0007669"/>
    <property type="project" value="UniProtKB-KW"/>
</dbReference>
<dbReference type="EMBL" id="MVGJ01000048">
    <property type="protein sequence ID" value="OOL82440.1"/>
    <property type="molecule type" value="Genomic_DNA"/>
</dbReference>
<evidence type="ECO:0000313" key="12">
    <source>
        <dbReference type="EMBL" id="OOL82440.1"/>
    </source>
</evidence>
<evidence type="ECO:0000256" key="4">
    <source>
        <dbReference type="ARBA" id="ARBA00022670"/>
    </source>
</evidence>
<dbReference type="SUPFAM" id="SSF50156">
    <property type="entry name" value="PDZ domain-like"/>
    <property type="match status" value="1"/>
</dbReference>
<keyword evidence="5 11" id="KW-0812">Transmembrane</keyword>
<reference evidence="12 13" key="1">
    <citation type="submission" date="2017-02" db="EMBL/GenBank/DDBJ databases">
        <title>Clonality and virulence of isolates of VRE in Hematopoietic Stem Cell Transplanted (HSCT) patients.</title>
        <authorList>
            <person name="Marchi A.P."/>
            <person name="Martins R.C."/>
            <person name="Marie S.K."/>
            <person name="Levin A.S."/>
            <person name="Costa S.F."/>
        </authorList>
    </citation>
    <scope>NUCLEOTIDE SEQUENCE [LARGE SCALE GENOMIC DNA]</scope>
    <source>
        <strain evidence="12 13">LIM1759</strain>
    </source>
</reference>
<comment type="similarity">
    <text evidence="3 11">Belongs to the peptidase M50B family.</text>
</comment>
<dbReference type="GO" id="GO:0004222">
    <property type="term" value="F:metalloendopeptidase activity"/>
    <property type="evidence" value="ECO:0007669"/>
    <property type="project" value="InterPro"/>
</dbReference>
<keyword evidence="7 11" id="KW-0862">Zinc</keyword>
<evidence type="ECO:0000256" key="1">
    <source>
        <dbReference type="ARBA" id="ARBA00001947"/>
    </source>
</evidence>
<feature type="transmembrane region" description="Helical" evidence="11">
    <location>
        <begin position="198"/>
        <end position="217"/>
    </location>
</feature>
<name>A0A1S8HT05_ENTFC</name>
<evidence type="ECO:0000256" key="10">
    <source>
        <dbReference type="ARBA" id="ARBA00023136"/>
    </source>
</evidence>
<keyword evidence="8 11" id="KW-1133">Transmembrane helix</keyword>
<dbReference type="Pfam" id="PF17820">
    <property type="entry name" value="PDZ_6"/>
    <property type="match status" value="1"/>
</dbReference>
<evidence type="ECO:0000256" key="2">
    <source>
        <dbReference type="ARBA" id="ARBA00004141"/>
    </source>
</evidence>
<dbReference type="NCBIfam" id="TIGR00054">
    <property type="entry name" value="RIP metalloprotease RseP"/>
    <property type="match status" value="1"/>
</dbReference>
<dbReference type="CDD" id="cd23081">
    <property type="entry name" value="cpPDZ_EcRseP-like"/>
    <property type="match status" value="1"/>
</dbReference>
<dbReference type="SMART" id="SM00228">
    <property type="entry name" value="PDZ"/>
    <property type="match status" value="1"/>
</dbReference>
<sequence length="437" mass="47980">MFYKKHKKQVKEKKAMKTILTFIIVFGILVIVHEFGHFFFAKRSGILVREFAIGMGPKIYGHQAKDGTTYTLRLLPIGGYVRMAGNGDDETEMAPGMPLSLLLNSDGIVEKINLSKKIQLTNAIPMELSRYDLEDELTITGYVNGDETEVVTYPVDHDATIIENDGTEIRIAPKDVQFQSAKLWQRMLTNFAGPMNNFILAIVLFIILAFMQGGVQVTNTNRVGEIMPNGAAAEAGLKENDEVVSVDGKEIHSWNDLTTVITKNPGKTLDFKIEREGQVQSVDVTPKSVESNGEKVGQLGIKAPMNTGFMDKIIGGTRQAFSGSLEIFKALGSLFTGFSLDKLGGPVMMYQLSSEAANQGVTTVISLMALLSMNLGIVNLLPIPALDGGKLVLNIFEGIRGKPLSQEKEGILTLAGFGFLMLLMVLVTWNDIQRFFF</sequence>
<dbReference type="InterPro" id="IPR004387">
    <property type="entry name" value="Pept_M50_Zn"/>
</dbReference>
<evidence type="ECO:0000313" key="13">
    <source>
        <dbReference type="Proteomes" id="UP000191171"/>
    </source>
</evidence>
<dbReference type="InterPro" id="IPR041489">
    <property type="entry name" value="PDZ_6"/>
</dbReference>
<dbReference type="PROSITE" id="PS50106">
    <property type="entry name" value="PDZ"/>
    <property type="match status" value="1"/>
</dbReference>
<dbReference type="AlphaFoldDB" id="A0A1S8HT05"/>
<keyword evidence="6 11" id="KW-0378">Hydrolase</keyword>
<feature type="transmembrane region" description="Helical" evidence="11">
    <location>
        <begin position="410"/>
        <end position="429"/>
    </location>
</feature>
<dbReference type="InterPro" id="IPR001478">
    <property type="entry name" value="PDZ"/>
</dbReference>
<organism evidence="12 13">
    <name type="scientific">Enterococcus faecium</name>
    <name type="common">Streptococcus faecium</name>
    <dbReference type="NCBI Taxonomy" id="1352"/>
    <lineage>
        <taxon>Bacteria</taxon>
        <taxon>Bacillati</taxon>
        <taxon>Bacillota</taxon>
        <taxon>Bacilli</taxon>
        <taxon>Lactobacillales</taxon>
        <taxon>Enterococcaceae</taxon>
        <taxon>Enterococcus</taxon>
    </lineage>
</organism>
<dbReference type="Gene3D" id="2.30.42.10">
    <property type="match status" value="1"/>
</dbReference>
<keyword evidence="10 11" id="KW-0472">Membrane</keyword>
<dbReference type="EC" id="3.4.24.-" evidence="11"/>
<feature type="transmembrane region" description="Helical" evidence="11">
    <location>
        <begin position="20"/>
        <end position="40"/>
    </location>
</feature>
<dbReference type="PANTHER" id="PTHR42837">
    <property type="entry name" value="REGULATOR OF SIGMA-E PROTEASE RSEP"/>
    <property type="match status" value="1"/>
</dbReference>
<evidence type="ECO:0000256" key="6">
    <source>
        <dbReference type="ARBA" id="ARBA00022801"/>
    </source>
</evidence>
<evidence type="ECO:0000256" key="11">
    <source>
        <dbReference type="RuleBase" id="RU362031"/>
    </source>
</evidence>
<dbReference type="PANTHER" id="PTHR42837:SF2">
    <property type="entry name" value="MEMBRANE METALLOPROTEASE ARASP2, CHLOROPLASTIC-RELATED"/>
    <property type="match status" value="1"/>
</dbReference>
<evidence type="ECO:0000256" key="7">
    <source>
        <dbReference type="ARBA" id="ARBA00022833"/>
    </source>
</evidence>
<keyword evidence="11" id="KW-0479">Metal-binding</keyword>
<evidence type="ECO:0000256" key="9">
    <source>
        <dbReference type="ARBA" id="ARBA00023049"/>
    </source>
</evidence>
<evidence type="ECO:0000256" key="5">
    <source>
        <dbReference type="ARBA" id="ARBA00022692"/>
    </source>
</evidence>
<keyword evidence="4 12" id="KW-0645">Protease</keyword>
<accession>A0A1S8HT05</accession>
<evidence type="ECO:0000256" key="3">
    <source>
        <dbReference type="ARBA" id="ARBA00007931"/>
    </source>
</evidence>
<feature type="transmembrane region" description="Helical" evidence="11">
    <location>
        <begin position="360"/>
        <end position="381"/>
    </location>
</feature>
<dbReference type="Proteomes" id="UP000191171">
    <property type="component" value="Unassembled WGS sequence"/>
</dbReference>
<dbReference type="InterPro" id="IPR008915">
    <property type="entry name" value="Peptidase_M50"/>
</dbReference>
<evidence type="ECO:0000256" key="8">
    <source>
        <dbReference type="ARBA" id="ARBA00022989"/>
    </source>
</evidence>
<protein>
    <recommendedName>
        <fullName evidence="11">Zinc metalloprotease</fullName>
        <ecNumber evidence="11">3.4.24.-</ecNumber>
    </recommendedName>
</protein>
<comment type="subcellular location">
    <subcellularLocation>
        <location evidence="2">Membrane</location>
        <topology evidence="2">Multi-pass membrane protein</topology>
    </subcellularLocation>
</comment>